<evidence type="ECO:0000256" key="3">
    <source>
        <dbReference type="ARBA" id="ARBA00023602"/>
    </source>
</evidence>
<proteinExistence type="inferred from homology"/>
<dbReference type="Pfam" id="PF13181">
    <property type="entry name" value="TPR_8"/>
    <property type="match status" value="1"/>
</dbReference>
<comment type="caution">
    <text evidence="7">The sequence shown here is derived from an EMBL/GenBank/DDBJ whole genome shotgun (WGS) entry which is preliminary data.</text>
</comment>
<evidence type="ECO:0000256" key="4">
    <source>
        <dbReference type="PROSITE-ProRule" id="PRU00339"/>
    </source>
</evidence>
<dbReference type="SMART" id="SM00028">
    <property type="entry name" value="TPR"/>
    <property type="match status" value="3"/>
</dbReference>
<evidence type="ECO:0000256" key="1">
    <source>
        <dbReference type="ARBA" id="ARBA00022737"/>
    </source>
</evidence>
<dbReference type="SUPFAM" id="SSF48452">
    <property type="entry name" value="TPR-like"/>
    <property type="match status" value="1"/>
</dbReference>
<organism evidence="7 8">
    <name type="scientific">Collybia nuda</name>
    <dbReference type="NCBI Taxonomy" id="64659"/>
    <lineage>
        <taxon>Eukaryota</taxon>
        <taxon>Fungi</taxon>
        <taxon>Dikarya</taxon>
        <taxon>Basidiomycota</taxon>
        <taxon>Agaricomycotina</taxon>
        <taxon>Agaricomycetes</taxon>
        <taxon>Agaricomycetidae</taxon>
        <taxon>Agaricales</taxon>
        <taxon>Tricholomatineae</taxon>
        <taxon>Clitocybaceae</taxon>
        <taxon>Collybia</taxon>
    </lineage>
</organism>
<dbReference type="InterPro" id="IPR044059">
    <property type="entry name" value="Csn1/TTC4_wheel"/>
</dbReference>
<dbReference type="InterPro" id="IPR011990">
    <property type="entry name" value="TPR-like_helical_dom_sf"/>
</dbReference>
<gene>
    <name evidence="7" type="ORF">BDZ94DRAFT_1153039</name>
</gene>
<dbReference type="InterPro" id="IPR019734">
    <property type="entry name" value="TPR_rpt"/>
</dbReference>
<dbReference type="OrthoDB" id="1724687at2759"/>
<name>A0A9P6CJT7_9AGAR</name>
<evidence type="ECO:0000256" key="2">
    <source>
        <dbReference type="ARBA" id="ARBA00022803"/>
    </source>
</evidence>
<dbReference type="GO" id="GO:0005829">
    <property type="term" value="C:cytosol"/>
    <property type="evidence" value="ECO:0007669"/>
    <property type="project" value="TreeGrafter"/>
</dbReference>
<dbReference type="AlphaFoldDB" id="A0A9P6CJT7"/>
<dbReference type="EMBL" id="MU150231">
    <property type="protein sequence ID" value="KAF9468832.1"/>
    <property type="molecule type" value="Genomic_DNA"/>
</dbReference>
<evidence type="ECO:0000259" key="6">
    <source>
        <dbReference type="Pfam" id="PF18972"/>
    </source>
</evidence>
<sequence length="365" mass="41136">MESKNTAVGPQPLSKELLEEKLAAFDSVPLFMKTLPGEETDDAVLAALQDLAHDGTPDEISQNFKEQGNEYFKGKRYREALGFYTQGVDAKPTDTMLQEALLCNRAACNLELKNYGSVLRDCSKALTLNPQSSKAFYRSSLALMALERFEEAIDCCTRCLSYDQDNKGVHAALERASSSKAQKDKKEKERQERLQREQAAKLQMNIAFRQRNLIVVSQEDSSNPYSPHFDPEDPTQRTLILPVFFLYPQHATSDVIPEFVEDTTFAAHLSTMFPPQAPPPEWDRNGEYVDGKLIIYAMTYRRRLLKVGKNMTLRDVCKAAKAKEGDAKDGLEVKDGCLTFVVVPKGDVEVKWVEEYKKTKNGQNA</sequence>
<dbReference type="Proteomes" id="UP000807353">
    <property type="component" value="Unassembled WGS sequence"/>
</dbReference>
<evidence type="ECO:0000256" key="5">
    <source>
        <dbReference type="SAM" id="MobiDB-lite"/>
    </source>
</evidence>
<evidence type="ECO:0000313" key="8">
    <source>
        <dbReference type="Proteomes" id="UP000807353"/>
    </source>
</evidence>
<reference evidence="7" key="1">
    <citation type="submission" date="2020-11" db="EMBL/GenBank/DDBJ databases">
        <authorList>
            <consortium name="DOE Joint Genome Institute"/>
            <person name="Ahrendt S."/>
            <person name="Riley R."/>
            <person name="Andreopoulos W."/>
            <person name="Labutti K."/>
            <person name="Pangilinan J."/>
            <person name="Ruiz-Duenas F.J."/>
            <person name="Barrasa J.M."/>
            <person name="Sanchez-Garcia M."/>
            <person name="Camarero S."/>
            <person name="Miyauchi S."/>
            <person name="Serrano A."/>
            <person name="Linde D."/>
            <person name="Babiker R."/>
            <person name="Drula E."/>
            <person name="Ayuso-Fernandez I."/>
            <person name="Pacheco R."/>
            <person name="Padilla G."/>
            <person name="Ferreira P."/>
            <person name="Barriuso J."/>
            <person name="Kellner H."/>
            <person name="Castanera R."/>
            <person name="Alfaro M."/>
            <person name="Ramirez L."/>
            <person name="Pisabarro A.G."/>
            <person name="Kuo A."/>
            <person name="Tritt A."/>
            <person name="Lipzen A."/>
            <person name="He G."/>
            <person name="Yan M."/>
            <person name="Ng V."/>
            <person name="Cullen D."/>
            <person name="Martin F."/>
            <person name="Rosso M.-N."/>
            <person name="Henrissat B."/>
            <person name="Hibbett D."/>
            <person name="Martinez A.T."/>
            <person name="Grigoriev I.V."/>
        </authorList>
    </citation>
    <scope>NUCLEOTIDE SEQUENCE</scope>
    <source>
        <strain evidence="7">CBS 247.69</strain>
    </source>
</reference>
<dbReference type="GO" id="GO:0030544">
    <property type="term" value="F:Hsp70 protein binding"/>
    <property type="evidence" value="ECO:0007669"/>
    <property type="project" value="TreeGrafter"/>
</dbReference>
<keyword evidence="8" id="KW-1185">Reference proteome</keyword>
<dbReference type="PANTHER" id="PTHR46035">
    <property type="entry name" value="TETRATRICOPEPTIDE REPEAT PROTEIN 4"/>
    <property type="match status" value="1"/>
</dbReference>
<dbReference type="CDD" id="cd21377">
    <property type="entry name" value="CTWD_Cns1-like"/>
    <property type="match status" value="1"/>
</dbReference>
<comment type="similarity">
    <text evidence="3">Belongs to the TTC4 family.</text>
</comment>
<accession>A0A9P6CJT7</accession>
<protein>
    <recommendedName>
        <fullName evidence="6">Cns1/TTC4 wheel domain-containing protein</fullName>
    </recommendedName>
</protein>
<dbReference type="PANTHER" id="PTHR46035:SF1">
    <property type="entry name" value="TETRATRICOPEPTIDE REPEAT PROTEIN 4"/>
    <property type="match status" value="1"/>
</dbReference>
<dbReference type="GO" id="GO:0006457">
    <property type="term" value="P:protein folding"/>
    <property type="evidence" value="ECO:0007669"/>
    <property type="project" value="TreeGrafter"/>
</dbReference>
<dbReference type="GO" id="GO:0051879">
    <property type="term" value="F:Hsp90 protein binding"/>
    <property type="evidence" value="ECO:0007669"/>
    <property type="project" value="InterPro"/>
</dbReference>
<dbReference type="Gene3D" id="1.25.40.10">
    <property type="entry name" value="Tetratricopeptide repeat domain"/>
    <property type="match status" value="1"/>
</dbReference>
<feature type="compositionally biased region" description="Basic and acidic residues" evidence="5">
    <location>
        <begin position="181"/>
        <end position="192"/>
    </location>
</feature>
<feature type="region of interest" description="Disordered" evidence="5">
    <location>
        <begin position="173"/>
        <end position="192"/>
    </location>
</feature>
<feature type="repeat" description="TPR" evidence="4">
    <location>
        <begin position="61"/>
        <end position="94"/>
    </location>
</feature>
<keyword evidence="1" id="KW-0677">Repeat</keyword>
<feature type="domain" description="Cns1/TTC4 wheel" evidence="6">
    <location>
        <begin position="231"/>
        <end position="356"/>
    </location>
</feature>
<evidence type="ECO:0000313" key="7">
    <source>
        <dbReference type="EMBL" id="KAF9468832.1"/>
    </source>
</evidence>
<keyword evidence="2 4" id="KW-0802">TPR repeat</keyword>
<dbReference type="PROSITE" id="PS50005">
    <property type="entry name" value="TPR"/>
    <property type="match status" value="1"/>
</dbReference>
<dbReference type="Pfam" id="PF18972">
    <property type="entry name" value="Wheel"/>
    <property type="match status" value="1"/>
</dbReference>
<dbReference type="GO" id="GO:0005634">
    <property type="term" value="C:nucleus"/>
    <property type="evidence" value="ECO:0007669"/>
    <property type="project" value="TreeGrafter"/>
</dbReference>